<dbReference type="PROSITE" id="PS50837">
    <property type="entry name" value="NACHT"/>
    <property type="match status" value="1"/>
</dbReference>
<feature type="compositionally biased region" description="Polar residues" evidence="7">
    <location>
        <begin position="1"/>
        <end position="10"/>
    </location>
</feature>
<dbReference type="Gene3D" id="3.40.50.300">
    <property type="entry name" value="P-loop containing nucleotide triphosphate hydrolases"/>
    <property type="match status" value="1"/>
</dbReference>
<dbReference type="InterPro" id="IPR027417">
    <property type="entry name" value="P-loop_NTPase"/>
</dbReference>
<dbReference type="InterPro" id="IPR041249">
    <property type="entry name" value="HEPN_DZIP3"/>
</dbReference>
<evidence type="ECO:0000256" key="3">
    <source>
        <dbReference type="ARBA" id="ARBA00022490"/>
    </source>
</evidence>
<dbReference type="Gene3D" id="3.80.10.10">
    <property type="entry name" value="Ribonuclease Inhibitor"/>
    <property type="match status" value="2"/>
</dbReference>
<dbReference type="InterPro" id="IPR032675">
    <property type="entry name" value="LRR_dom_sf"/>
</dbReference>
<evidence type="ECO:0000256" key="4">
    <source>
        <dbReference type="ARBA" id="ARBA00022737"/>
    </source>
</evidence>
<comment type="caution">
    <text evidence="9">The sequence shown here is derived from an EMBL/GenBank/DDBJ whole genome shotgun (WGS) entry which is preliminary data.</text>
</comment>
<evidence type="ECO:0000256" key="7">
    <source>
        <dbReference type="SAM" id="MobiDB-lite"/>
    </source>
</evidence>
<dbReference type="Pfam" id="PF13516">
    <property type="entry name" value="LRR_6"/>
    <property type="match status" value="6"/>
</dbReference>
<reference evidence="10" key="1">
    <citation type="journal article" date="2017" name="bioRxiv">
        <title>Comparative analysis of the genomes of Stylophora pistillata and Acropora digitifera provides evidence for extensive differences between species of corals.</title>
        <authorList>
            <person name="Voolstra C.R."/>
            <person name="Li Y."/>
            <person name="Liew Y.J."/>
            <person name="Baumgarten S."/>
            <person name="Zoccola D."/>
            <person name="Flot J.-F."/>
            <person name="Tambutte S."/>
            <person name="Allemand D."/>
            <person name="Aranda M."/>
        </authorList>
    </citation>
    <scope>NUCLEOTIDE SEQUENCE [LARGE SCALE GENOMIC DNA]</scope>
</reference>
<dbReference type="Pfam" id="PF18738">
    <property type="entry name" value="HEPN_DZIP3"/>
    <property type="match status" value="1"/>
</dbReference>
<dbReference type="GO" id="GO:0005829">
    <property type="term" value="C:cytosol"/>
    <property type="evidence" value="ECO:0007669"/>
    <property type="project" value="UniProtKB-SubCell"/>
</dbReference>
<proteinExistence type="inferred from homology"/>
<dbReference type="AlphaFoldDB" id="A0A2B4S2A3"/>
<sequence length="1268" mass="143408">MTTPDGTPSKNAPGPEGSSLFEKVGEMVDKFVLLHVQPEELLLEDALQSQDNQCQPRYKCRYPTCEKVYIHEKRRDNHEFNVHGIRIQEQSPDRSPPNPAKEDGIFNYSHNILKTGLLLRDFQDSVKEGDDNGLAGVLSVGDQAPSPYEERFFMALAAAPLFRSTKETTNYARLCRLLVDVSTHILRETFDKKRPPGNLDMVLSSPPVRALLQLLKSRKVLNPSQWGRLYPSIKSSVSSKNFDITLLMVLLRNICSLHPPPTGWDKFPPATDTTLEADIVRIKCYRNAVYGHASQASVDDAKFNQYWQDIQDALVRLGGAGYQGAIDELKKECMDPDFEEHYKELLKQWVMDEDSMKKTLDEIKADLNDLKQFMIKPEKKTGLEGVAEYTNALKDSIKSQTKFLTVASPTSSKVRIDDTYTSLLIQHGRKQVEDFDLEREKHLQQYGQVRGKPVKHCQEIFASDTDCEEEKNPKTVLVTGKAGIGKTLFCQKLIRDWADNKLFQSQTNSVKLPDFKFAFLLTFRQLNLLGDDSVTLKDILIRSSVLDDNSNIDDSLFEYIVHHSEEVLIILDGFDECSKQSFIASNLDEQYPNIAQEEMPVAALCAKLIKGKILKDSFVMITSRSDESDDIKDKIGFDRCVEITGFSEQQVKEYIEKYFKENEVMKKAVMDHITKNENLVSFAHIPVLCFLMCSYFEYVWQKSMKTDDLPVNASDIYFEVVHMFFKNHSKTKEIPLEATMEKLSILAAQLLREKKYLFAVEDMKTLTPEEVENLRASGLLHCGPMFRKSFSEMTKYFYFTHLTLQEYLAAHWFVKQKKIPSGENASAMVLQFMSGILSKQNDKAFMEQLIERLHQRSSAKHPAGLVMMKCLAEYKNVKFAQNVVKKYYRDFCDRDGKIKFLHLTDVDCIALCFLLDVINTLNLFQMSARSQSSSQLTRTPSGNRRYLHRRVTPNAEETSRRVQTSSHRSCWAPVEQLTLFNCQMTQTGLRKICEALKKRLCTITSLLLSECNLTEDCIATIAESLPSTKLIELSLKGARIADAGVVSLCQALQKATTRKVVEKLNLSGNQITDDGVVSLCQALQTEKCKVTELNMSGNQITDTGVASLCEALQTSTCKVTTLYLGCNQITNAGVASLSKALQTETCRVTALYLGRNQITDAGVVSLSEALQTETCKVTTLSLERNQITDAGVARLCQPLRTTTCKVTTLDLNWNQISNDGVETLCQTLQKAHCQVTTLRLSGNSQITIVGKRRLKNVLKRKPHLKLDI</sequence>
<comment type="similarity">
    <text evidence="2">Belongs to the NLRP family.</text>
</comment>
<evidence type="ECO:0000256" key="1">
    <source>
        <dbReference type="ARBA" id="ARBA00004496"/>
    </source>
</evidence>
<dbReference type="SMART" id="SM00368">
    <property type="entry name" value="LRR_RI"/>
    <property type="match status" value="10"/>
</dbReference>
<dbReference type="SUPFAM" id="SSF52540">
    <property type="entry name" value="P-loop containing nucleoside triphosphate hydrolases"/>
    <property type="match status" value="1"/>
</dbReference>
<dbReference type="PANTHER" id="PTHR45690">
    <property type="entry name" value="NACHT, LRR AND PYD DOMAINS-CONTAINING PROTEIN 12"/>
    <property type="match status" value="1"/>
</dbReference>
<dbReference type="Pfam" id="PF05729">
    <property type="entry name" value="NACHT"/>
    <property type="match status" value="1"/>
</dbReference>
<dbReference type="InterPro" id="IPR007111">
    <property type="entry name" value="NACHT_NTPase"/>
</dbReference>
<accession>A0A2B4S2A3</accession>
<name>A0A2B4S2A3_STYPI</name>
<dbReference type="OrthoDB" id="5951217at2759"/>
<gene>
    <name evidence="9" type="primary">NLRP3</name>
    <name evidence="9" type="ORF">AWC38_SpisGene12269</name>
</gene>
<feature type="domain" description="NACHT" evidence="8">
    <location>
        <begin position="474"/>
        <end position="626"/>
    </location>
</feature>
<protein>
    <submittedName>
        <fullName evidence="9">NACHT, LRR and PYD domains-containing protein 3</fullName>
    </submittedName>
</protein>
<dbReference type="InterPro" id="IPR013087">
    <property type="entry name" value="Znf_C2H2_type"/>
</dbReference>
<evidence type="ECO:0000256" key="6">
    <source>
        <dbReference type="ARBA" id="ARBA00022840"/>
    </source>
</evidence>
<dbReference type="InterPro" id="IPR050637">
    <property type="entry name" value="NLRP_innate_immun_reg"/>
</dbReference>
<keyword evidence="4" id="KW-0677">Repeat</keyword>
<evidence type="ECO:0000313" key="10">
    <source>
        <dbReference type="Proteomes" id="UP000225706"/>
    </source>
</evidence>
<dbReference type="GO" id="GO:0005524">
    <property type="term" value="F:ATP binding"/>
    <property type="evidence" value="ECO:0007669"/>
    <property type="project" value="UniProtKB-KW"/>
</dbReference>
<keyword evidence="6" id="KW-0067">ATP-binding</keyword>
<keyword evidence="10" id="KW-1185">Reference proteome</keyword>
<evidence type="ECO:0000256" key="2">
    <source>
        <dbReference type="ARBA" id="ARBA00008665"/>
    </source>
</evidence>
<dbReference type="SUPFAM" id="SSF52047">
    <property type="entry name" value="RNI-like"/>
    <property type="match status" value="1"/>
</dbReference>
<dbReference type="Proteomes" id="UP000225706">
    <property type="component" value="Unassembled WGS sequence"/>
</dbReference>
<evidence type="ECO:0000259" key="8">
    <source>
        <dbReference type="PROSITE" id="PS50837"/>
    </source>
</evidence>
<dbReference type="EMBL" id="LSMT01000215">
    <property type="protein sequence ID" value="PFX23173.1"/>
    <property type="molecule type" value="Genomic_DNA"/>
</dbReference>
<dbReference type="STRING" id="50429.A0A2B4S2A3"/>
<evidence type="ECO:0000313" key="9">
    <source>
        <dbReference type="EMBL" id="PFX23173.1"/>
    </source>
</evidence>
<organism evidence="9 10">
    <name type="scientific">Stylophora pistillata</name>
    <name type="common">Smooth cauliflower coral</name>
    <dbReference type="NCBI Taxonomy" id="50429"/>
    <lineage>
        <taxon>Eukaryota</taxon>
        <taxon>Metazoa</taxon>
        <taxon>Cnidaria</taxon>
        <taxon>Anthozoa</taxon>
        <taxon>Hexacorallia</taxon>
        <taxon>Scleractinia</taxon>
        <taxon>Astrocoeniina</taxon>
        <taxon>Pocilloporidae</taxon>
        <taxon>Stylophora</taxon>
    </lineage>
</organism>
<feature type="region of interest" description="Disordered" evidence="7">
    <location>
        <begin position="1"/>
        <end position="20"/>
    </location>
</feature>
<keyword evidence="5" id="KW-0547">Nucleotide-binding</keyword>
<keyword evidence="3" id="KW-0963">Cytoplasm</keyword>
<dbReference type="PANTHER" id="PTHR45690:SF19">
    <property type="entry name" value="NACHT, LRR AND PYD DOMAINS-CONTAINING PROTEIN 3"/>
    <property type="match status" value="1"/>
</dbReference>
<dbReference type="InterPro" id="IPR001611">
    <property type="entry name" value="Leu-rich_rpt"/>
</dbReference>
<evidence type="ECO:0000256" key="5">
    <source>
        <dbReference type="ARBA" id="ARBA00022741"/>
    </source>
</evidence>
<dbReference type="PROSITE" id="PS00028">
    <property type="entry name" value="ZINC_FINGER_C2H2_1"/>
    <property type="match status" value="1"/>
</dbReference>
<comment type="subcellular location">
    <subcellularLocation>
        <location evidence="1">Cytoplasm</location>
    </subcellularLocation>
</comment>